<feature type="region of interest" description="Disordered" evidence="1">
    <location>
        <begin position="42"/>
        <end position="93"/>
    </location>
</feature>
<evidence type="ECO:0000313" key="2">
    <source>
        <dbReference type="EMBL" id="PSJ64340.1"/>
    </source>
</evidence>
<name>A0A2P7SPB6_9HYPH</name>
<proteinExistence type="predicted"/>
<dbReference type="AlphaFoldDB" id="A0A2P7SPB6"/>
<dbReference type="Proteomes" id="UP000241229">
    <property type="component" value="Unassembled WGS sequence"/>
</dbReference>
<gene>
    <name evidence="2" type="ORF">C7I84_05130</name>
</gene>
<reference evidence="2 3" key="1">
    <citation type="submission" date="2018-03" db="EMBL/GenBank/DDBJ databases">
        <title>The draft genome of Mesorhizobium sp. 6GN-30.</title>
        <authorList>
            <person name="Liu L."/>
            <person name="Li L."/>
            <person name="Wang T."/>
            <person name="Zhang X."/>
            <person name="Liang L."/>
        </authorList>
    </citation>
    <scope>NUCLEOTIDE SEQUENCE [LARGE SCALE GENOMIC DNA]</scope>
    <source>
        <strain evidence="2 3">6GN30</strain>
    </source>
</reference>
<evidence type="ECO:0000256" key="1">
    <source>
        <dbReference type="SAM" id="MobiDB-lite"/>
    </source>
</evidence>
<evidence type="ECO:0000313" key="3">
    <source>
        <dbReference type="Proteomes" id="UP000241229"/>
    </source>
</evidence>
<keyword evidence="3" id="KW-1185">Reference proteome</keyword>
<protein>
    <submittedName>
        <fullName evidence="2">Uncharacterized protein</fullName>
    </submittedName>
</protein>
<organism evidence="2 3">
    <name type="scientific">Kumtagia ephedrae</name>
    <dbReference type="NCBI Taxonomy" id="2116701"/>
    <lineage>
        <taxon>Bacteria</taxon>
        <taxon>Pseudomonadati</taxon>
        <taxon>Pseudomonadota</taxon>
        <taxon>Alphaproteobacteria</taxon>
        <taxon>Hyphomicrobiales</taxon>
        <taxon>Phyllobacteriaceae</taxon>
        <taxon>Kumtagia</taxon>
    </lineage>
</organism>
<comment type="caution">
    <text evidence="2">The sequence shown here is derived from an EMBL/GenBank/DDBJ whole genome shotgun (WGS) entry which is preliminary data.</text>
</comment>
<sequence>MSIAACLAASGCARMYDGTIVPAYTAQMVSDGMPRLETRRTDLEAPSRLVEFPPTPQPVASDDGPPPRVSAPRRQPGRLLPRMKADTPRSVQCRNEAAADGRIRVVCL</sequence>
<accession>A0A2P7SPB6</accession>
<dbReference type="EMBL" id="PXYK01000004">
    <property type="protein sequence ID" value="PSJ64340.1"/>
    <property type="molecule type" value="Genomic_DNA"/>
</dbReference>